<comment type="caution">
    <text evidence="6">The sequence shown here is derived from an EMBL/GenBank/DDBJ whole genome shotgun (WGS) entry which is preliminary data.</text>
</comment>
<feature type="region of interest" description="Disordered" evidence="4">
    <location>
        <begin position="64"/>
        <end position="131"/>
    </location>
</feature>
<feature type="DNA-binding region" description="Homeobox" evidence="2">
    <location>
        <begin position="128"/>
        <end position="187"/>
    </location>
</feature>
<dbReference type="InterPro" id="IPR009057">
    <property type="entry name" value="Homeodomain-like_sf"/>
</dbReference>
<feature type="compositionally biased region" description="Polar residues" evidence="4">
    <location>
        <begin position="64"/>
        <end position="75"/>
    </location>
</feature>
<keyword evidence="2 3" id="KW-0238">DNA-binding</keyword>
<dbReference type="InterPro" id="IPR050394">
    <property type="entry name" value="Homeobox_NK-like"/>
</dbReference>
<name>A0ABN8MTI8_9CNID</name>
<keyword evidence="2 3" id="KW-0539">Nucleus</keyword>
<dbReference type="Proteomes" id="UP001159427">
    <property type="component" value="Unassembled WGS sequence"/>
</dbReference>
<dbReference type="SMART" id="SM00389">
    <property type="entry name" value="HOX"/>
    <property type="match status" value="1"/>
</dbReference>
<keyword evidence="7" id="KW-1185">Reference proteome</keyword>
<dbReference type="Pfam" id="PF00046">
    <property type="entry name" value="Homeodomain"/>
    <property type="match status" value="1"/>
</dbReference>
<dbReference type="SUPFAM" id="SSF46689">
    <property type="entry name" value="Homeodomain-like"/>
    <property type="match status" value="1"/>
</dbReference>
<protein>
    <recommendedName>
        <fullName evidence="5">Homeobox domain-containing protein</fullName>
    </recommendedName>
</protein>
<dbReference type="PANTHER" id="PTHR24340">
    <property type="entry name" value="HOMEOBOX PROTEIN NKX"/>
    <property type="match status" value="1"/>
</dbReference>
<proteinExistence type="predicted"/>
<evidence type="ECO:0000256" key="4">
    <source>
        <dbReference type="SAM" id="MobiDB-lite"/>
    </source>
</evidence>
<gene>
    <name evidence="6" type="ORF">PEVE_00039502</name>
</gene>
<keyword evidence="2 3" id="KW-0371">Homeobox</keyword>
<dbReference type="InterPro" id="IPR001356">
    <property type="entry name" value="HD"/>
</dbReference>
<feature type="domain" description="Homeobox" evidence="5">
    <location>
        <begin position="126"/>
        <end position="186"/>
    </location>
</feature>
<evidence type="ECO:0000256" key="1">
    <source>
        <dbReference type="ARBA" id="ARBA00004123"/>
    </source>
</evidence>
<evidence type="ECO:0000256" key="2">
    <source>
        <dbReference type="PROSITE-ProRule" id="PRU00108"/>
    </source>
</evidence>
<organism evidence="6 7">
    <name type="scientific">Porites evermanni</name>
    <dbReference type="NCBI Taxonomy" id="104178"/>
    <lineage>
        <taxon>Eukaryota</taxon>
        <taxon>Metazoa</taxon>
        <taxon>Cnidaria</taxon>
        <taxon>Anthozoa</taxon>
        <taxon>Hexacorallia</taxon>
        <taxon>Scleractinia</taxon>
        <taxon>Fungiina</taxon>
        <taxon>Poritidae</taxon>
        <taxon>Porites</taxon>
    </lineage>
</organism>
<dbReference type="EMBL" id="CALNXI010000699">
    <property type="protein sequence ID" value="CAH3035427.1"/>
    <property type="molecule type" value="Genomic_DNA"/>
</dbReference>
<evidence type="ECO:0000256" key="3">
    <source>
        <dbReference type="RuleBase" id="RU000682"/>
    </source>
</evidence>
<accession>A0ABN8MTI8</accession>
<sequence length="276" mass="31338">MDCAQLKSIISLVDSLVRNTHVRRSRALSSYQVPVGEPSLAPVSSMSLTDFSICSILGLEPEITQSPSKSNSATSPPLPPYSDCASPCVSHRATSPPLTPYSDIASSSSDCDSEPDQASTPTEHSTKKKRQRTTFSTIEVWELEQAFRRRPYLLKEDEEELVQRLGITAKSLKYWFQNRRAKSRKLERKISSVCQTRPSNQFVSRPYSVHWKQGERVSCPAMESYFRDTNQKTVVSRQLSVKSNRVPKFHPDQFTIRPAEPAILPYSRALYRYQPY</sequence>
<comment type="subcellular location">
    <subcellularLocation>
        <location evidence="1 2 3">Nucleus</location>
    </subcellularLocation>
</comment>
<evidence type="ECO:0000313" key="7">
    <source>
        <dbReference type="Proteomes" id="UP001159427"/>
    </source>
</evidence>
<dbReference type="PROSITE" id="PS50071">
    <property type="entry name" value="HOMEOBOX_2"/>
    <property type="match status" value="1"/>
</dbReference>
<dbReference type="Gene3D" id="1.10.10.60">
    <property type="entry name" value="Homeodomain-like"/>
    <property type="match status" value="1"/>
</dbReference>
<reference evidence="6 7" key="1">
    <citation type="submission" date="2022-05" db="EMBL/GenBank/DDBJ databases">
        <authorList>
            <consortium name="Genoscope - CEA"/>
            <person name="William W."/>
        </authorList>
    </citation>
    <scope>NUCLEOTIDE SEQUENCE [LARGE SCALE GENOMIC DNA]</scope>
</reference>
<evidence type="ECO:0000313" key="6">
    <source>
        <dbReference type="EMBL" id="CAH3035427.1"/>
    </source>
</evidence>
<evidence type="ECO:0000259" key="5">
    <source>
        <dbReference type="PROSITE" id="PS50071"/>
    </source>
</evidence>
<dbReference type="CDD" id="cd00086">
    <property type="entry name" value="homeodomain"/>
    <property type="match status" value="1"/>
</dbReference>